<organism evidence="2 3">
    <name type="scientific">Stylosanthes scabra</name>
    <dbReference type="NCBI Taxonomy" id="79078"/>
    <lineage>
        <taxon>Eukaryota</taxon>
        <taxon>Viridiplantae</taxon>
        <taxon>Streptophyta</taxon>
        <taxon>Embryophyta</taxon>
        <taxon>Tracheophyta</taxon>
        <taxon>Spermatophyta</taxon>
        <taxon>Magnoliopsida</taxon>
        <taxon>eudicotyledons</taxon>
        <taxon>Gunneridae</taxon>
        <taxon>Pentapetalae</taxon>
        <taxon>rosids</taxon>
        <taxon>fabids</taxon>
        <taxon>Fabales</taxon>
        <taxon>Fabaceae</taxon>
        <taxon>Papilionoideae</taxon>
        <taxon>50 kb inversion clade</taxon>
        <taxon>dalbergioids sensu lato</taxon>
        <taxon>Dalbergieae</taxon>
        <taxon>Pterocarpus clade</taxon>
        <taxon>Stylosanthes</taxon>
    </lineage>
</organism>
<dbReference type="EMBL" id="JASCZI010060479">
    <property type="protein sequence ID" value="MED6132581.1"/>
    <property type="molecule type" value="Genomic_DNA"/>
</dbReference>
<sequence>MMLPQWKILGAINLENRNVNQSKEIVSSWDTKKPVENSSLGLLVPSGMCVSKSHKQPLSGSSSKEDAADTARHADTSTMIKYVDAKNHGWSSQGYRSKDLAILQRLGLCTPHFVKQSATS</sequence>
<proteinExistence type="predicted"/>
<gene>
    <name evidence="2" type="ORF">PIB30_020227</name>
</gene>
<evidence type="ECO:0000313" key="2">
    <source>
        <dbReference type="EMBL" id="MED6132581.1"/>
    </source>
</evidence>
<accession>A0ABU6S8S4</accession>
<keyword evidence="3" id="KW-1185">Reference proteome</keyword>
<protein>
    <submittedName>
        <fullName evidence="2">Uncharacterized protein</fullName>
    </submittedName>
</protein>
<feature type="compositionally biased region" description="Basic and acidic residues" evidence="1">
    <location>
        <begin position="63"/>
        <end position="73"/>
    </location>
</feature>
<evidence type="ECO:0000256" key="1">
    <source>
        <dbReference type="SAM" id="MobiDB-lite"/>
    </source>
</evidence>
<name>A0ABU6S8S4_9FABA</name>
<comment type="caution">
    <text evidence="2">The sequence shown here is derived from an EMBL/GenBank/DDBJ whole genome shotgun (WGS) entry which is preliminary data.</text>
</comment>
<feature type="region of interest" description="Disordered" evidence="1">
    <location>
        <begin position="51"/>
        <end position="73"/>
    </location>
</feature>
<dbReference type="Proteomes" id="UP001341840">
    <property type="component" value="Unassembled WGS sequence"/>
</dbReference>
<evidence type="ECO:0000313" key="3">
    <source>
        <dbReference type="Proteomes" id="UP001341840"/>
    </source>
</evidence>
<reference evidence="2 3" key="1">
    <citation type="journal article" date="2023" name="Plants (Basel)">
        <title>Bridging the Gap: Combining Genomics and Transcriptomics Approaches to Understand Stylosanthes scabra, an Orphan Legume from the Brazilian Caatinga.</title>
        <authorList>
            <person name="Ferreira-Neto J.R.C."/>
            <person name="da Silva M.D."/>
            <person name="Binneck E."/>
            <person name="de Melo N.F."/>
            <person name="da Silva R.H."/>
            <person name="de Melo A.L.T.M."/>
            <person name="Pandolfi V."/>
            <person name="Bustamante F.O."/>
            <person name="Brasileiro-Vidal A.C."/>
            <person name="Benko-Iseppon A.M."/>
        </authorList>
    </citation>
    <scope>NUCLEOTIDE SEQUENCE [LARGE SCALE GENOMIC DNA]</scope>
    <source>
        <tissue evidence="2">Leaves</tissue>
    </source>
</reference>